<evidence type="ECO:0000256" key="7">
    <source>
        <dbReference type="ARBA" id="ARBA00022837"/>
    </source>
</evidence>
<sequence length="339" mass="36886">MKKLLTMMLVLLTFVLSCGSKTEESPAAEGEKKVTLGVTYYKFDDNFLAGMRNDMNAIAKEKYPNIELLENDSQNSQAVLNDQIDTLISKGVDVLVINLVDPTAGQSVIDKAKAANVPIVLFNKDPGVEALNSYDKAWYVGNNPQESGVFQGQTIVKNWQADPAQDLNGDGVIQYAMLIGEPGHPDAVARTEFSVKTVEEAGIKTEKLFEDAAFWDTAQAKDKVDAWLSGPNGDKLEVIIANNDGMAFGALEATKAHNKKLPIYGVDAIPEALLLIEKGELSGTVLNDGKNQALAVLDLAHNIALGKEPTEGTEWKLVDKAVRVPYVGVDKDNYQEFKK</sequence>
<dbReference type="Gene3D" id="3.40.50.2300">
    <property type="match status" value="2"/>
</dbReference>
<evidence type="ECO:0000256" key="1">
    <source>
        <dbReference type="ARBA" id="ARBA00004196"/>
    </source>
</evidence>
<evidence type="ECO:0000256" key="4">
    <source>
        <dbReference type="ARBA" id="ARBA00022723"/>
    </source>
</evidence>
<dbReference type="PANTHER" id="PTHR30036:SF2">
    <property type="entry name" value="D-GALACTOSE_METHYL-GALACTOSIDE BINDING PERIPLASMIC PROTEIN MGLB"/>
    <property type="match status" value="1"/>
</dbReference>
<keyword evidence="6" id="KW-0574">Periplasm</keyword>
<evidence type="ECO:0000256" key="8">
    <source>
        <dbReference type="ARBA" id="ARBA00034323"/>
    </source>
</evidence>
<dbReference type="AlphaFoldDB" id="A0A7Z0PH71"/>
<feature type="chain" id="PRO_5031203652" description="D-galactose/methyl-galactoside binding periplasmic protein MglB" evidence="10">
    <location>
        <begin position="23"/>
        <end position="339"/>
    </location>
</feature>
<dbReference type="EMBL" id="JABMKT010000024">
    <property type="protein sequence ID" value="NYV28185.1"/>
    <property type="molecule type" value="Genomic_DNA"/>
</dbReference>
<keyword evidence="3" id="KW-0762">Sugar transport</keyword>
<proteinExistence type="predicted"/>
<dbReference type="PANTHER" id="PTHR30036">
    <property type="entry name" value="D-XYLOSE-BINDING PERIPLASMIC PROTEIN"/>
    <property type="match status" value="1"/>
</dbReference>
<evidence type="ECO:0000259" key="11">
    <source>
        <dbReference type="Pfam" id="PF13407"/>
    </source>
</evidence>
<evidence type="ECO:0000256" key="9">
    <source>
        <dbReference type="ARBA" id="ARBA00034344"/>
    </source>
</evidence>
<keyword evidence="2" id="KW-0813">Transport</keyword>
<name>A0A7Z0PH71_9FUSO</name>
<dbReference type="GO" id="GO:0030246">
    <property type="term" value="F:carbohydrate binding"/>
    <property type="evidence" value="ECO:0007669"/>
    <property type="project" value="InterPro"/>
</dbReference>
<feature type="domain" description="Periplasmic binding protein" evidence="11">
    <location>
        <begin position="37"/>
        <end position="308"/>
    </location>
</feature>
<dbReference type="GO" id="GO:0046872">
    <property type="term" value="F:metal ion binding"/>
    <property type="evidence" value="ECO:0007669"/>
    <property type="project" value="UniProtKB-KW"/>
</dbReference>
<dbReference type="NCBIfam" id="NF011924">
    <property type="entry name" value="PRK15395.1"/>
    <property type="match status" value="1"/>
</dbReference>
<evidence type="ECO:0000313" key="13">
    <source>
        <dbReference type="Proteomes" id="UP000526184"/>
    </source>
</evidence>
<dbReference type="Pfam" id="PF13407">
    <property type="entry name" value="Peripla_BP_4"/>
    <property type="match status" value="1"/>
</dbReference>
<keyword evidence="5 10" id="KW-0732">Signal</keyword>
<evidence type="ECO:0000256" key="6">
    <source>
        <dbReference type="ARBA" id="ARBA00022764"/>
    </source>
</evidence>
<organism evidence="12 13">
    <name type="scientific">Streptobacillus felis</name>
    <dbReference type="NCBI Taxonomy" id="1384509"/>
    <lineage>
        <taxon>Bacteria</taxon>
        <taxon>Fusobacteriati</taxon>
        <taxon>Fusobacteriota</taxon>
        <taxon>Fusobacteriia</taxon>
        <taxon>Fusobacteriales</taxon>
        <taxon>Leptotrichiaceae</taxon>
        <taxon>Streptobacillus</taxon>
    </lineage>
</organism>
<dbReference type="InterPro" id="IPR044085">
    <property type="entry name" value="MglB-like_PBP1"/>
</dbReference>
<dbReference type="InterPro" id="IPR028082">
    <property type="entry name" value="Peripla_BP_I"/>
</dbReference>
<dbReference type="InterPro" id="IPR025997">
    <property type="entry name" value="SBP_2_dom"/>
</dbReference>
<comment type="subcellular location">
    <subcellularLocation>
        <location evidence="1">Cell envelope</location>
    </subcellularLocation>
</comment>
<keyword evidence="4" id="KW-0479">Metal-binding</keyword>
<keyword evidence="7" id="KW-0106">Calcium</keyword>
<reference evidence="12 13" key="1">
    <citation type="submission" date="2020-05" db="EMBL/GenBank/DDBJ databases">
        <title>Streptobacillus felis strain LHL191014123.</title>
        <authorList>
            <person name="Fawzy A."/>
            <person name="Rau J."/>
            <person name="Risse K."/>
            <person name="Schauerte N."/>
            <person name="Geiger C."/>
            <person name="Blom J."/>
            <person name="Imirzalioglu C."/>
            <person name="Falgenhauer J."/>
            <person name="Bach A."/>
            <person name="Herden C."/>
            <person name="Eisenberg T."/>
        </authorList>
    </citation>
    <scope>NUCLEOTIDE SEQUENCE [LARGE SCALE GENOMIC DNA]</scope>
    <source>
        <strain evidence="12 13">LHL191014123</strain>
    </source>
</reference>
<comment type="caution">
    <text evidence="12">The sequence shown here is derived from an EMBL/GenBank/DDBJ whole genome shotgun (WGS) entry which is preliminary data.</text>
</comment>
<dbReference type="GO" id="GO:0030288">
    <property type="term" value="C:outer membrane-bounded periplasmic space"/>
    <property type="evidence" value="ECO:0007669"/>
    <property type="project" value="TreeGrafter"/>
</dbReference>
<feature type="signal peptide" evidence="10">
    <location>
        <begin position="1"/>
        <end position="22"/>
    </location>
</feature>
<evidence type="ECO:0000256" key="3">
    <source>
        <dbReference type="ARBA" id="ARBA00022597"/>
    </source>
</evidence>
<evidence type="ECO:0000256" key="5">
    <source>
        <dbReference type="ARBA" id="ARBA00022729"/>
    </source>
</evidence>
<evidence type="ECO:0000256" key="10">
    <source>
        <dbReference type="SAM" id="SignalP"/>
    </source>
</evidence>
<keyword evidence="13" id="KW-1185">Reference proteome</keyword>
<dbReference type="PROSITE" id="PS51257">
    <property type="entry name" value="PROKAR_LIPOPROTEIN"/>
    <property type="match status" value="1"/>
</dbReference>
<dbReference type="SUPFAM" id="SSF53822">
    <property type="entry name" value="Periplasmic binding protein-like I"/>
    <property type="match status" value="1"/>
</dbReference>
<dbReference type="Proteomes" id="UP000526184">
    <property type="component" value="Unassembled WGS sequence"/>
</dbReference>
<evidence type="ECO:0000256" key="2">
    <source>
        <dbReference type="ARBA" id="ARBA00022448"/>
    </source>
</evidence>
<gene>
    <name evidence="12" type="primary">mglB</name>
    <name evidence="12" type="ORF">HP397_05120</name>
</gene>
<comment type="subunit">
    <text evidence="8">The ABC transporter complex is composed of one ATP-binding protein (MglA), two transmembrane proteins (MglC) and a solute-binding protein (MglB).</text>
</comment>
<dbReference type="CDD" id="cd01539">
    <property type="entry name" value="PBP1_GGBP"/>
    <property type="match status" value="1"/>
</dbReference>
<dbReference type="InterPro" id="IPR050555">
    <property type="entry name" value="Bact_Solute-Bind_Prot2"/>
</dbReference>
<dbReference type="RefSeq" id="WP_180136230.1">
    <property type="nucleotide sequence ID" value="NZ_JABMKT010000024.1"/>
</dbReference>
<accession>A0A7Z0PH71</accession>
<evidence type="ECO:0000313" key="12">
    <source>
        <dbReference type="EMBL" id="NYV28185.1"/>
    </source>
</evidence>
<protein>
    <recommendedName>
        <fullName evidence="9">D-galactose/methyl-galactoside binding periplasmic protein MglB</fullName>
    </recommendedName>
</protein>